<organism evidence="2 3">
    <name type="scientific">Brassica cretica</name>
    <name type="common">Mustard</name>
    <dbReference type="NCBI Taxonomy" id="69181"/>
    <lineage>
        <taxon>Eukaryota</taxon>
        <taxon>Viridiplantae</taxon>
        <taxon>Streptophyta</taxon>
        <taxon>Embryophyta</taxon>
        <taxon>Tracheophyta</taxon>
        <taxon>Spermatophyta</taxon>
        <taxon>Magnoliopsida</taxon>
        <taxon>eudicotyledons</taxon>
        <taxon>Gunneridae</taxon>
        <taxon>Pentapetalae</taxon>
        <taxon>rosids</taxon>
        <taxon>malvids</taxon>
        <taxon>Brassicales</taxon>
        <taxon>Brassicaceae</taxon>
        <taxon>Brassiceae</taxon>
        <taxon>Brassica</taxon>
    </lineage>
</organism>
<name>A0ABQ7E952_BRACR</name>
<feature type="compositionally biased region" description="Basic and acidic residues" evidence="1">
    <location>
        <begin position="1"/>
        <end position="21"/>
    </location>
</feature>
<accession>A0ABQ7E952</accession>
<evidence type="ECO:0000256" key="1">
    <source>
        <dbReference type="SAM" id="MobiDB-lite"/>
    </source>
</evidence>
<dbReference type="EMBL" id="QGKV02000299">
    <property type="protein sequence ID" value="KAF3593362.1"/>
    <property type="molecule type" value="Genomic_DNA"/>
</dbReference>
<keyword evidence="3" id="KW-1185">Reference proteome</keyword>
<dbReference type="Proteomes" id="UP000266723">
    <property type="component" value="Unassembled WGS sequence"/>
</dbReference>
<reference evidence="2 3" key="1">
    <citation type="journal article" date="2020" name="BMC Genomics">
        <title>Intraspecific diversification of the crop wild relative Brassica cretica Lam. using demographic model selection.</title>
        <authorList>
            <person name="Kioukis A."/>
            <person name="Michalopoulou V.A."/>
            <person name="Briers L."/>
            <person name="Pirintsos S."/>
            <person name="Studholme D.J."/>
            <person name="Pavlidis P."/>
            <person name="Sarris P.F."/>
        </authorList>
    </citation>
    <scope>NUCLEOTIDE SEQUENCE [LARGE SCALE GENOMIC DNA]</scope>
    <source>
        <strain evidence="3">cv. PFS-1207/04</strain>
    </source>
</reference>
<feature type="region of interest" description="Disordered" evidence="1">
    <location>
        <begin position="1"/>
        <end position="26"/>
    </location>
</feature>
<evidence type="ECO:0000313" key="3">
    <source>
        <dbReference type="Proteomes" id="UP000266723"/>
    </source>
</evidence>
<sequence length="194" mass="22267">MEVKKQVSTEIVSKKTKERGQRNSSHQVFLSRSLDLDKEKTVRVSSRGRQTEPLLRLEACSSEAGGEEWVGRISGSEASQICSNQAERSRHAGAVQSVPKLSWRIINNPDKLLSRILLGKYCCEVGNGDIITIWDKPWLSCEAQERPMGPAPMEFQHLTVVDLMLPNYEWCKKLKNRVKNKRERERVRKDFLFP</sequence>
<proteinExistence type="predicted"/>
<evidence type="ECO:0000313" key="2">
    <source>
        <dbReference type="EMBL" id="KAF3593362.1"/>
    </source>
</evidence>
<comment type="caution">
    <text evidence="2">The sequence shown here is derived from an EMBL/GenBank/DDBJ whole genome shotgun (WGS) entry which is preliminary data.</text>
</comment>
<gene>
    <name evidence="2" type="ORF">DY000_02020586</name>
</gene>
<protein>
    <submittedName>
        <fullName evidence="2">Uncharacterized protein</fullName>
    </submittedName>
</protein>